<comment type="similarity">
    <text evidence="2">Belongs to the autoinducer-2 exporter (AI-2E) (TC 2.A.86) family.</text>
</comment>
<dbReference type="PANTHER" id="PTHR21716">
    <property type="entry name" value="TRANSMEMBRANE PROTEIN"/>
    <property type="match status" value="1"/>
</dbReference>
<evidence type="ECO:0000256" key="4">
    <source>
        <dbReference type="ARBA" id="ARBA00022475"/>
    </source>
</evidence>
<gene>
    <name evidence="9" type="ORF">V5E97_25000</name>
</gene>
<keyword evidence="7 8" id="KW-0472">Membrane</keyword>
<keyword evidence="6 8" id="KW-1133">Transmembrane helix</keyword>
<evidence type="ECO:0000313" key="9">
    <source>
        <dbReference type="EMBL" id="XBH01596.1"/>
    </source>
</evidence>
<feature type="transmembrane region" description="Helical" evidence="8">
    <location>
        <begin position="257"/>
        <end position="278"/>
    </location>
</feature>
<reference evidence="9" key="1">
    <citation type="submission" date="2024-05" db="EMBL/GenBank/DDBJ databases">
        <title>Planctomycetes of the genus Singulisphaera possess chitinolytic capabilities.</title>
        <authorList>
            <person name="Ivanova A."/>
        </authorList>
    </citation>
    <scope>NUCLEOTIDE SEQUENCE</scope>
    <source>
        <strain evidence="9">Ch08T</strain>
    </source>
</reference>
<evidence type="ECO:0000256" key="1">
    <source>
        <dbReference type="ARBA" id="ARBA00004651"/>
    </source>
</evidence>
<proteinExistence type="inferred from homology"/>
<dbReference type="PANTHER" id="PTHR21716:SF53">
    <property type="entry name" value="PERMEASE PERM-RELATED"/>
    <property type="match status" value="1"/>
</dbReference>
<feature type="transmembrane region" description="Helical" evidence="8">
    <location>
        <begin position="49"/>
        <end position="66"/>
    </location>
</feature>
<keyword evidence="4" id="KW-1003">Cell membrane</keyword>
<organism evidence="9">
    <name type="scientific">Singulisphaera sp. Ch08</name>
    <dbReference type="NCBI Taxonomy" id="3120278"/>
    <lineage>
        <taxon>Bacteria</taxon>
        <taxon>Pseudomonadati</taxon>
        <taxon>Planctomycetota</taxon>
        <taxon>Planctomycetia</taxon>
        <taxon>Isosphaerales</taxon>
        <taxon>Isosphaeraceae</taxon>
        <taxon>Singulisphaera</taxon>
    </lineage>
</organism>
<keyword evidence="3" id="KW-0813">Transport</keyword>
<protein>
    <submittedName>
        <fullName evidence="9">AI-2E family transporter</fullName>
    </submittedName>
</protein>
<dbReference type="GO" id="GO:0005886">
    <property type="term" value="C:plasma membrane"/>
    <property type="evidence" value="ECO:0007669"/>
    <property type="project" value="UniProtKB-SubCell"/>
</dbReference>
<dbReference type="Pfam" id="PF01594">
    <property type="entry name" value="AI-2E_transport"/>
    <property type="match status" value="1"/>
</dbReference>
<feature type="transmembrane region" description="Helical" evidence="8">
    <location>
        <begin position="24"/>
        <end position="43"/>
    </location>
</feature>
<dbReference type="EMBL" id="CP155447">
    <property type="protein sequence ID" value="XBH01596.1"/>
    <property type="molecule type" value="Genomic_DNA"/>
</dbReference>
<evidence type="ECO:0000256" key="7">
    <source>
        <dbReference type="ARBA" id="ARBA00023136"/>
    </source>
</evidence>
<evidence type="ECO:0000256" key="5">
    <source>
        <dbReference type="ARBA" id="ARBA00022692"/>
    </source>
</evidence>
<evidence type="ECO:0000256" key="2">
    <source>
        <dbReference type="ARBA" id="ARBA00009773"/>
    </source>
</evidence>
<dbReference type="AlphaFoldDB" id="A0AAU7C8M2"/>
<name>A0AAU7C8M2_9BACT</name>
<comment type="subcellular location">
    <subcellularLocation>
        <location evidence="1">Cell membrane</location>
        <topology evidence="1">Multi-pass membrane protein</topology>
    </subcellularLocation>
</comment>
<sequence>MEPIREEPGAAANSRAARLRRELVPLYALAAVLMSAAGGWYLLKELAPLLRPLILAVLLVYTILPIQRGLSRRVPAKLAGPLLALLVAMVVFILAVFVYGNLVELKDELPRLIERARVLTERARTWGRDHLPAWMLKQAPTVDLAEADTVARLKAIAAGLVNTAAGFLAEALLVGFYLIFLLHEAHRFSGRVRAGFAPEQAGRVLEVLASINRAMVSYLRVKVLASLVTALPVVAILWAFGVSFPVMWGVLTFVGNFIPYVGSLIAFVPPVLLAFLELEPAWRPLAVFVLLVLVQFVTNNFVEPRLTAHAVDLSPLVVLVALAFWGLCWGVVGMVLAVPLTVMLKIVWENVALTRPLARLMAEE</sequence>
<accession>A0AAU7C8M2</accession>
<dbReference type="InterPro" id="IPR002549">
    <property type="entry name" value="AI-2E-like"/>
</dbReference>
<keyword evidence="5 8" id="KW-0812">Transmembrane</keyword>
<feature type="transmembrane region" description="Helical" evidence="8">
    <location>
        <begin position="156"/>
        <end position="182"/>
    </location>
</feature>
<feature type="transmembrane region" description="Helical" evidence="8">
    <location>
        <begin position="285"/>
        <end position="302"/>
    </location>
</feature>
<dbReference type="RefSeq" id="WP_406694337.1">
    <property type="nucleotide sequence ID" value="NZ_CP155447.1"/>
</dbReference>
<evidence type="ECO:0000256" key="8">
    <source>
        <dbReference type="SAM" id="Phobius"/>
    </source>
</evidence>
<feature type="transmembrane region" description="Helical" evidence="8">
    <location>
        <begin position="223"/>
        <end position="251"/>
    </location>
</feature>
<evidence type="ECO:0000256" key="3">
    <source>
        <dbReference type="ARBA" id="ARBA00022448"/>
    </source>
</evidence>
<evidence type="ECO:0000256" key="6">
    <source>
        <dbReference type="ARBA" id="ARBA00022989"/>
    </source>
</evidence>
<feature type="transmembrane region" description="Helical" evidence="8">
    <location>
        <begin position="78"/>
        <end position="100"/>
    </location>
</feature>
<feature type="transmembrane region" description="Helical" evidence="8">
    <location>
        <begin position="314"/>
        <end position="338"/>
    </location>
</feature>